<dbReference type="EMBL" id="JACOOQ010000003">
    <property type="protein sequence ID" value="MBC5639448.1"/>
    <property type="molecule type" value="Genomic_DNA"/>
</dbReference>
<dbReference type="InterPro" id="IPR016195">
    <property type="entry name" value="Pol/histidinol_Pase-like"/>
</dbReference>
<dbReference type="PANTHER" id="PTHR42924">
    <property type="entry name" value="EXONUCLEASE"/>
    <property type="match status" value="1"/>
</dbReference>
<sequence length="273" mass="31330">MKYADLHIHSSYSDGAYTPEEIIDIARKNEVKYISITDHDSIGGQYINSKGIEDIKIISGIEFSAEYNEMELHILGYCIDVNNERLRESVKMLNDKRLERVQKIITNLKEYDIQLEIDELYKNNNETLGRSHIANAMVEKGYFANYKQAFQKFLIKGKPGYERGFKLSYKEAIDIIKSAGGVAVLAHPGQIYKRMEVEKIIKELKCFGLSGVEVYHPSHDKRDSNEFYNLAKKYKLTITGGSDFHGGSTYKENNIGSYGLDEIMLDKFMKSFK</sequence>
<dbReference type="Pfam" id="PF02811">
    <property type="entry name" value="PHP"/>
    <property type="match status" value="1"/>
</dbReference>
<feature type="domain" description="Polymerase/histidinol phosphatase N-terminal" evidence="1">
    <location>
        <begin position="4"/>
        <end position="67"/>
    </location>
</feature>
<dbReference type="RefSeq" id="WP_186834714.1">
    <property type="nucleotide sequence ID" value="NZ_JACOOQ010000003.1"/>
</dbReference>
<dbReference type="CDD" id="cd07438">
    <property type="entry name" value="PHP_HisPPase_AMP"/>
    <property type="match status" value="1"/>
</dbReference>
<dbReference type="SUPFAM" id="SSF89550">
    <property type="entry name" value="PHP domain-like"/>
    <property type="match status" value="1"/>
</dbReference>
<dbReference type="Gene3D" id="3.20.20.140">
    <property type="entry name" value="Metal-dependent hydrolases"/>
    <property type="match status" value="1"/>
</dbReference>
<evidence type="ECO:0000313" key="3">
    <source>
        <dbReference type="Proteomes" id="UP000662088"/>
    </source>
</evidence>
<dbReference type="GO" id="GO:0004534">
    <property type="term" value="F:5'-3' RNA exonuclease activity"/>
    <property type="evidence" value="ECO:0007669"/>
    <property type="project" value="TreeGrafter"/>
</dbReference>
<keyword evidence="3" id="KW-1185">Reference proteome</keyword>
<name>A0A8I0A3T9_9CLOT</name>
<dbReference type="AlphaFoldDB" id="A0A8I0A3T9"/>
<dbReference type="InterPro" id="IPR004013">
    <property type="entry name" value="PHP_dom"/>
</dbReference>
<organism evidence="2 3">
    <name type="scientific">Clostridium lentum</name>
    <dbReference type="NCBI Taxonomy" id="2763037"/>
    <lineage>
        <taxon>Bacteria</taxon>
        <taxon>Bacillati</taxon>
        <taxon>Bacillota</taxon>
        <taxon>Clostridia</taxon>
        <taxon>Eubacteriales</taxon>
        <taxon>Clostridiaceae</taxon>
        <taxon>Clostridium</taxon>
    </lineage>
</organism>
<reference evidence="2" key="1">
    <citation type="submission" date="2020-08" db="EMBL/GenBank/DDBJ databases">
        <title>Genome public.</title>
        <authorList>
            <person name="Liu C."/>
            <person name="Sun Q."/>
        </authorList>
    </citation>
    <scope>NUCLEOTIDE SEQUENCE</scope>
    <source>
        <strain evidence="2">NSJ-42</strain>
    </source>
</reference>
<evidence type="ECO:0000259" key="1">
    <source>
        <dbReference type="SMART" id="SM00481"/>
    </source>
</evidence>
<evidence type="ECO:0000313" key="2">
    <source>
        <dbReference type="EMBL" id="MBC5639448.1"/>
    </source>
</evidence>
<gene>
    <name evidence="2" type="ORF">H8R92_03185</name>
</gene>
<dbReference type="PANTHER" id="PTHR42924:SF3">
    <property type="entry name" value="POLYMERASE_HISTIDINOL PHOSPHATASE N-TERMINAL DOMAIN-CONTAINING PROTEIN"/>
    <property type="match status" value="1"/>
</dbReference>
<comment type="caution">
    <text evidence="2">The sequence shown here is derived from an EMBL/GenBank/DDBJ whole genome shotgun (WGS) entry which is preliminary data.</text>
</comment>
<accession>A0A8I0A3T9</accession>
<dbReference type="InterPro" id="IPR052018">
    <property type="entry name" value="PHP_domain"/>
</dbReference>
<dbReference type="Gene3D" id="1.10.150.650">
    <property type="match status" value="1"/>
</dbReference>
<proteinExistence type="predicted"/>
<protein>
    <submittedName>
        <fullName evidence="2">PHP domain-containing protein</fullName>
    </submittedName>
</protein>
<dbReference type="SMART" id="SM00481">
    <property type="entry name" value="POLIIIAc"/>
    <property type="match status" value="1"/>
</dbReference>
<dbReference type="InterPro" id="IPR003141">
    <property type="entry name" value="Pol/His_phosphatase_N"/>
</dbReference>
<dbReference type="GO" id="GO:0035312">
    <property type="term" value="F:5'-3' DNA exonuclease activity"/>
    <property type="evidence" value="ECO:0007669"/>
    <property type="project" value="TreeGrafter"/>
</dbReference>
<dbReference type="Proteomes" id="UP000662088">
    <property type="component" value="Unassembled WGS sequence"/>
</dbReference>